<reference evidence="13" key="2">
    <citation type="submission" date="2019-01" db="EMBL/GenBank/DDBJ databases">
        <title>Mitochondrial genome of the yeast Magnusiomyces ingens.</title>
        <authorList>
            <person name="Jakubkova M."/>
            <person name="Brejova B."/>
            <person name="Vinar T."/>
            <person name="Nosek J."/>
        </authorList>
    </citation>
    <scope>NUCLEOTIDE SEQUENCE</scope>
    <source>
        <strain evidence="13">CBS 523.90</strain>
    </source>
</reference>
<dbReference type="EMBL" id="MK456488">
    <property type="protein sequence ID" value="QUX32914.1"/>
    <property type="molecule type" value="Genomic_DNA"/>
</dbReference>
<evidence type="ECO:0000256" key="3">
    <source>
        <dbReference type="ARBA" id="ARBA00012944"/>
    </source>
</evidence>
<dbReference type="GO" id="GO:0016020">
    <property type="term" value="C:membrane"/>
    <property type="evidence" value="ECO:0007669"/>
    <property type="project" value="UniProtKB-SubCell"/>
</dbReference>
<dbReference type="RefSeq" id="YP_009029650.1">
    <property type="nucleotide sequence ID" value="NC_024093.1"/>
</dbReference>
<dbReference type="AlphaFoldDB" id="A0A023UM78"/>
<keyword evidence="12" id="KW-0560">Oxidoreductase</keyword>
<feature type="transmembrane region" description="Helical" evidence="10">
    <location>
        <begin position="419"/>
        <end position="441"/>
    </location>
</feature>
<dbReference type="EC" id="7.1.1.2" evidence="3"/>
<comment type="subcellular location">
    <subcellularLocation>
        <location evidence="1">Membrane</location>
        <topology evidence="1">Multi-pass membrane protein</topology>
    </subcellularLocation>
</comment>
<organism evidence="12">
    <name type="scientific">Magnusiomyces ingens</name>
    <dbReference type="NCBI Taxonomy" id="44077"/>
    <lineage>
        <taxon>Eukaryota</taxon>
        <taxon>Fungi</taxon>
        <taxon>Dikarya</taxon>
        <taxon>Ascomycota</taxon>
        <taxon>Saccharomycotina</taxon>
        <taxon>Dipodascomycetes</taxon>
        <taxon>Dipodascales</taxon>
        <taxon>Dipodascaceae</taxon>
        <taxon>Magnusiomyces</taxon>
    </lineage>
</organism>
<protein>
    <recommendedName>
        <fullName evidence="4">NADH-ubiquinone oxidoreductase chain 2</fullName>
        <ecNumber evidence="3">7.1.1.2</ecNumber>
    </recommendedName>
    <alternativeName>
        <fullName evidence="8">NADH dehydrogenase subunit 2</fullName>
    </alternativeName>
</protein>
<gene>
    <name evidence="12" type="primary">nad2</name>
</gene>
<evidence type="ECO:0000256" key="6">
    <source>
        <dbReference type="ARBA" id="ARBA00022989"/>
    </source>
</evidence>
<feature type="transmembrane region" description="Helical" evidence="10">
    <location>
        <begin position="339"/>
        <end position="357"/>
    </location>
</feature>
<evidence type="ECO:0000256" key="7">
    <source>
        <dbReference type="ARBA" id="ARBA00023136"/>
    </source>
</evidence>
<name>A0A023UM78_9ASCO</name>
<evidence type="ECO:0000313" key="13">
    <source>
        <dbReference type="EMBL" id="QUX32914.1"/>
    </source>
</evidence>
<dbReference type="GO" id="GO:0008137">
    <property type="term" value="F:NADH dehydrogenase (ubiquinone) activity"/>
    <property type="evidence" value="ECO:0007669"/>
    <property type="project" value="UniProtKB-EC"/>
</dbReference>
<dbReference type="PANTHER" id="PTHR22773">
    <property type="entry name" value="NADH DEHYDROGENASE"/>
    <property type="match status" value="1"/>
</dbReference>
<comment type="similarity">
    <text evidence="2">Belongs to the complex I subunit 2 family.</text>
</comment>
<dbReference type="GeneID" id="19350945"/>
<dbReference type="InterPro" id="IPR001750">
    <property type="entry name" value="ND/Mrp_TM"/>
</dbReference>
<feature type="transmembrane region" description="Helical" evidence="10">
    <location>
        <begin position="369"/>
        <end position="390"/>
    </location>
</feature>
<evidence type="ECO:0000259" key="11">
    <source>
        <dbReference type="Pfam" id="PF00361"/>
    </source>
</evidence>
<feature type="transmembrane region" description="Helical" evidence="10">
    <location>
        <begin position="185"/>
        <end position="204"/>
    </location>
</feature>
<sequence>MLMLGTLIMMMSTFNLKTMKEMKEMYRMGMMLLLQIMMMLYDSMQLDVMRTGMSLYNNMMVMTSYTKLMELLMFIMTMMYMYMMKEYMYNIKMMNNNEMSSQTGEGMMLQGSMLKKNISNIEGLRGPIELMMLMLLNMLGMMLFMQWNNMMVMFMTLELQSYTLYLMTTMYNKSYNSTKSGLLYFLLGSVGSMLMLLGLVMMYYETGLMNLNDMYLMYNNNNNIMLNNNNILLSYMFMLLGLFFKIGTAPFHNWLINMYANTPTMMTLWMSMIGKMSMLTVIYTLMSNSSFMYNNMYNNMLINNNIMYNMPLLLSMMSMLSMMFGAIGGLGQFTIKRMIGYSGLVNTGYFMYIMLSNNNSTLSTYLFNMYQYSMTHMTWFMLMLINGLYYNNYKTLNKLYNNLRPKSSMNVPIEFVKDLYGYMFINPYLGFSYIVVLSSLIGMPPLTGFYAKYYMLLTGINSSYLFIALLLLLSSALTAYYYMFIIKNIIVTNNNNIEWKNFNKVNKLQGSNINMTPLLSIMISMLIMFILSMTIGLDMANNGTHIVESYYINNYV</sequence>
<feature type="transmembrane region" description="Helical" evidence="10">
    <location>
        <begin position="306"/>
        <end position="327"/>
    </location>
</feature>
<evidence type="ECO:0000256" key="9">
    <source>
        <dbReference type="ARBA" id="ARBA00049551"/>
    </source>
</evidence>
<dbReference type="Pfam" id="PF00361">
    <property type="entry name" value="Proton_antipo_M"/>
    <property type="match status" value="1"/>
</dbReference>
<feature type="transmembrane region" description="Helical" evidence="10">
    <location>
        <begin position="266"/>
        <end position="285"/>
    </location>
</feature>
<feature type="transmembrane region" description="Helical" evidence="10">
    <location>
        <begin position="225"/>
        <end position="246"/>
    </location>
</feature>
<evidence type="ECO:0000256" key="8">
    <source>
        <dbReference type="ARBA" id="ARBA00031028"/>
    </source>
</evidence>
<comment type="catalytic activity">
    <reaction evidence="9">
        <text>a ubiquinone + NADH + 5 H(+)(in) = a ubiquinol + NAD(+) + 4 H(+)(out)</text>
        <dbReference type="Rhea" id="RHEA:29091"/>
        <dbReference type="Rhea" id="RHEA-COMP:9565"/>
        <dbReference type="Rhea" id="RHEA-COMP:9566"/>
        <dbReference type="ChEBI" id="CHEBI:15378"/>
        <dbReference type="ChEBI" id="CHEBI:16389"/>
        <dbReference type="ChEBI" id="CHEBI:17976"/>
        <dbReference type="ChEBI" id="CHEBI:57540"/>
        <dbReference type="ChEBI" id="CHEBI:57945"/>
        <dbReference type="EC" id="7.1.1.2"/>
    </reaction>
</comment>
<keyword evidence="12" id="KW-0496">Mitochondrion</keyword>
<dbReference type="EMBL" id="KJ459950">
    <property type="protein sequence ID" value="AHY04904.1"/>
    <property type="molecule type" value="Genomic_DNA"/>
</dbReference>
<keyword evidence="7 10" id="KW-0472">Membrane</keyword>
<proteinExistence type="inferred from homology"/>
<evidence type="ECO:0000256" key="2">
    <source>
        <dbReference type="ARBA" id="ARBA00007012"/>
    </source>
</evidence>
<evidence type="ECO:0000256" key="5">
    <source>
        <dbReference type="ARBA" id="ARBA00022692"/>
    </source>
</evidence>
<geneLocation type="mitochondrion" evidence="12"/>
<evidence type="ECO:0000256" key="10">
    <source>
        <dbReference type="SAM" id="Phobius"/>
    </source>
</evidence>
<keyword evidence="5 10" id="KW-0812">Transmembrane</keyword>
<dbReference type="GO" id="GO:0016491">
    <property type="term" value="F:oxidoreductase activity"/>
    <property type="evidence" value="ECO:0007669"/>
    <property type="project" value="UniProtKB-KW"/>
</dbReference>
<accession>A0A023UM78</accession>
<keyword evidence="6 10" id="KW-1133">Transmembrane helix</keyword>
<feature type="transmembrane region" description="Helical" evidence="10">
    <location>
        <begin position="518"/>
        <end position="537"/>
    </location>
</feature>
<evidence type="ECO:0000256" key="4">
    <source>
        <dbReference type="ARBA" id="ARBA00021008"/>
    </source>
</evidence>
<feature type="domain" description="NADH:quinone oxidoreductase/Mrp antiporter transmembrane" evidence="11">
    <location>
        <begin position="148"/>
        <end position="478"/>
    </location>
</feature>
<evidence type="ECO:0000256" key="1">
    <source>
        <dbReference type="ARBA" id="ARBA00004141"/>
    </source>
</evidence>
<evidence type="ECO:0000313" key="12">
    <source>
        <dbReference type="EMBL" id="AHY04904.1"/>
    </source>
</evidence>
<reference evidence="12" key="1">
    <citation type="journal article" date="2014" name="Proc. Natl. Acad. Sci. U.S.A.">
        <title>Massive programmed translational jumping in mitochondria.</title>
        <authorList>
            <person name="Lang B.F."/>
            <person name="Jakubkova M."/>
            <person name="Hegedusova E."/>
            <person name="Daoud R."/>
            <person name="Forget L."/>
            <person name="Brejova B."/>
            <person name="Vinar T."/>
            <person name="Kosa P."/>
            <person name="Fricova D."/>
            <person name="Nebohacova M."/>
            <person name="Griac P."/>
            <person name="Tomaska L."/>
            <person name="Burger G."/>
            <person name="Nosek J."/>
        </authorList>
    </citation>
    <scope>NUCLEOTIDE SEQUENCE</scope>
    <source>
        <strain evidence="12">NRRL Y-17630</strain>
    </source>
</reference>